<sequence length="69" mass="8122">MVDKMNLSPSNRSHRTHRKSCAFDPWLKQIGRPAVDMVSCQSQRLMQEQDKYLDRATADRLMTDGGWYY</sequence>
<gene>
    <name evidence="1" type="ORF">C5167_012496</name>
</gene>
<reference evidence="1 2" key="1">
    <citation type="journal article" date="2018" name="Science">
        <title>The opium poppy genome and morphinan production.</title>
        <authorList>
            <person name="Guo L."/>
            <person name="Winzer T."/>
            <person name="Yang X."/>
            <person name="Li Y."/>
            <person name="Ning Z."/>
            <person name="He Z."/>
            <person name="Teodor R."/>
            <person name="Lu Y."/>
            <person name="Bowser T.A."/>
            <person name="Graham I.A."/>
            <person name="Ye K."/>
        </authorList>
    </citation>
    <scope>NUCLEOTIDE SEQUENCE [LARGE SCALE GENOMIC DNA]</scope>
    <source>
        <strain evidence="2">cv. HN1</strain>
        <tissue evidence="1">Leaves</tissue>
    </source>
</reference>
<name>A0A4Y7J1K3_PAPSO</name>
<dbReference type="Gramene" id="RZC53639">
    <property type="protein sequence ID" value="RZC53639"/>
    <property type="gene ID" value="C5167_012496"/>
</dbReference>
<dbReference type="EMBL" id="CM010717">
    <property type="protein sequence ID" value="RZC53639.1"/>
    <property type="molecule type" value="Genomic_DNA"/>
</dbReference>
<organism evidence="1 2">
    <name type="scientific">Papaver somniferum</name>
    <name type="common">Opium poppy</name>
    <dbReference type="NCBI Taxonomy" id="3469"/>
    <lineage>
        <taxon>Eukaryota</taxon>
        <taxon>Viridiplantae</taxon>
        <taxon>Streptophyta</taxon>
        <taxon>Embryophyta</taxon>
        <taxon>Tracheophyta</taxon>
        <taxon>Spermatophyta</taxon>
        <taxon>Magnoliopsida</taxon>
        <taxon>Ranunculales</taxon>
        <taxon>Papaveraceae</taxon>
        <taxon>Papaveroideae</taxon>
        <taxon>Papaver</taxon>
    </lineage>
</organism>
<protein>
    <submittedName>
        <fullName evidence="1">Uncharacterized protein</fullName>
    </submittedName>
</protein>
<keyword evidence="2" id="KW-1185">Reference proteome</keyword>
<evidence type="ECO:0000313" key="1">
    <source>
        <dbReference type="EMBL" id="RZC53639.1"/>
    </source>
</evidence>
<dbReference type="AlphaFoldDB" id="A0A4Y7J1K3"/>
<accession>A0A4Y7J1K3</accession>
<dbReference type="Proteomes" id="UP000316621">
    <property type="component" value="Chromosome 3"/>
</dbReference>
<proteinExistence type="predicted"/>
<evidence type="ECO:0000313" key="2">
    <source>
        <dbReference type="Proteomes" id="UP000316621"/>
    </source>
</evidence>